<dbReference type="GO" id="GO:0003677">
    <property type="term" value="F:DNA binding"/>
    <property type="evidence" value="ECO:0007669"/>
    <property type="project" value="UniProtKB-UniRule"/>
</dbReference>
<dbReference type="Pfam" id="PF00046">
    <property type="entry name" value="Homeodomain"/>
    <property type="match status" value="1"/>
</dbReference>
<proteinExistence type="predicted"/>
<dbReference type="AlphaFoldDB" id="A0A8H3EE75"/>
<feature type="region of interest" description="Disordered" evidence="3">
    <location>
        <begin position="18"/>
        <end position="56"/>
    </location>
</feature>
<evidence type="ECO:0000259" key="4">
    <source>
        <dbReference type="PROSITE" id="PS50071"/>
    </source>
</evidence>
<keyword evidence="6" id="KW-1185">Reference proteome</keyword>
<evidence type="ECO:0000313" key="5">
    <source>
        <dbReference type="EMBL" id="CAF9904005.1"/>
    </source>
</evidence>
<reference evidence="5" key="1">
    <citation type="submission" date="2021-03" db="EMBL/GenBank/DDBJ databases">
        <authorList>
            <person name="Tagirdzhanova G."/>
        </authorList>
    </citation>
    <scope>NUCLEOTIDE SEQUENCE</scope>
</reference>
<evidence type="ECO:0000256" key="3">
    <source>
        <dbReference type="SAM" id="MobiDB-lite"/>
    </source>
</evidence>
<dbReference type="PROSITE" id="PS50071">
    <property type="entry name" value="HOMEOBOX_2"/>
    <property type="match status" value="1"/>
</dbReference>
<dbReference type="InterPro" id="IPR001356">
    <property type="entry name" value="HD"/>
</dbReference>
<evidence type="ECO:0000313" key="6">
    <source>
        <dbReference type="Proteomes" id="UP000664203"/>
    </source>
</evidence>
<sequence length="170" mass="18763">TLEGMDFSQDFLESNIDDCQFPQQPTEDIQGPHGVASGPESLSHVPGTGFSGLRTRHGALSPPVSLPFEIENTQRTPSLVTPTAGRDLFLRETDVLRSAFRKKPNPSDLEILQTSFETGIEKYQVSIWFQGERDFGRNPAANGLITPETTRSLVLPSNPYSNPTFDLMPD</sequence>
<dbReference type="Proteomes" id="UP000664203">
    <property type="component" value="Unassembled WGS sequence"/>
</dbReference>
<name>A0A8H3EE75_9LECA</name>
<evidence type="ECO:0000256" key="2">
    <source>
        <dbReference type="RuleBase" id="RU000682"/>
    </source>
</evidence>
<comment type="caution">
    <text evidence="5">The sequence shown here is derived from an EMBL/GenBank/DDBJ whole genome shotgun (WGS) entry which is preliminary data.</text>
</comment>
<protein>
    <recommendedName>
        <fullName evidence="4">Homeobox domain-containing protein</fullName>
    </recommendedName>
</protein>
<keyword evidence="1 2" id="KW-0238">DNA-binding</keyword>
<comment type="subcellular location">
    <subcellularLocation>
        <location evidence="1 2">Nucleus</location>
    </subcellularLocation>
</comment>
<accession>A0A8H3EE75</accession>
<dbReference type="InterPro" id="IPR009057">
    <property type="entry name" value="Homeodomain-like_sf"/>
</dbReference>
<dbReference type="Gene3D" id="1.10.10.60">
    <property type="entry name" value="Homeodomain-like"/>
    <property type="match status" value="1"/>
</dbReference>
<evidence type="ECO:0000256" key="1">
    <source>
        <dbReference type="PROSITE-ProRule" id="PRU00108"/>
    </source>
</evidence>
<dbReference type="EMBL" id="CAJPDR010000003">
    <property type="protein sequence ID" value="CAF9904005.1"/>
    <property type="molecule type" value="Genomic_DNA"/>
</dbReference>
<organism evidence="5 6">
    <name type="scientific">Alectoria fallacina</name>
    <dbReference type="NCBI Taxonomy" id="1903189"/>
    <lineage>
        <taxon>Eukaryota</taxon>
        <taxon>Fungi</taxon>
        <taxon>Dikarya</taxon>
        <taxon>Ascomycota</taxon>
        <taxon>Pezizomycotina</taxon>
        <taxon>Lecanoromycetes</taxon>
        <taxon>OSLEUM clade</taxon>
        <taxon>Lecanoromycetidae</taxon>
        <taxon>Lecanorales</taxon>
        <taxon>Lecanorineae</taxon>
        <taxon>Parmeliaceae</taxon>
        <taxon>Alectoria</taxon>
    </lineage>
</organism>
<feature type="domain" description="Homeobox" evidence="4">
    <location>
        <begin position="92"/>
        <end position="139"/>
    </location>
</feature>
<gene>
    <name evidence="5" type="ORF">ALECFALPRED_004797</name>
</gene>
<keyword evidence="1 2" id="KW-0539">Nucleus</keyword>
<feature type="DNA-binding region" description="Homeobox" evidence="1">
    <location>
        <begin position="94"/>
        <end position="140"/>
    </location>
</feature>
<keyword evidence="1 2" id="KW-0371">Homeobox</keyword>
<dbReference type="GO" id="GO:0005634">
    <property type="term" value="C:nucleus"/>
    <property type="evidence" value="ECO:0007669"/>
    <property type="project" value="UniProtKB-SubCell"/>
</dbReference>
<dbReference type="SUPFAM" id="SSF46689">
    <property type="entry name" value="Homeodomain-like"/>
    <property type="match status" value="1"/>
</dbReference>
<feature type="non-terminal residue" evidence="5">
    <location>
        <position position="1"/>
    </location>
</feature>